<evidence type="ECO:0000313" key="2">
    <source>
        <dbReference type="Proteomes" id="UP000298327"/>
    </source>
</evidence>
<organism evidence="1 2">
    <name type="scientific">Dentipellis fragilis</name>
    <dbReference type="NCBI Taxonomy" id="205917"/>
    <lineage>
        <taxon>Eukaryota</taxon>
        <taxon>Fungi</taxon>
        <taxon>Dikarya</taxon>
        <taxon>Basidiomycota</taxon>
        <taxon>Agaricomycotina</taxon>
        <taxon>Agaricomycetes</taxon>
        <taxon>Russulales</taxon>
        <taxon>Hericiaceae</taxon>
        <taxon>Dentipellis</taxon>
    </lineage>
</organism>
<name>A0A4Y9YUR7_9AGAM</name>
<accession>A0A4Y9YUR7</accession>
<dbReference type="OrthoDB" id="3055264at2759"/>
<dbReference type="InterPro" id="IPR029048">
    <property type="entry name" value="HSP70_C_sf"/>
</dbReference>
<gene>
    <name evidence="1" type="ORF">EVG20_g4772</name>
</gene>
<evidence type="ECO:0000313" key="1">
    <source>
        <dbReference type="EMBL" id="TFY66316.1"/>
    </source>
</evidence>
<dbReference type="AlphaFoldDB" id="A0A4Y9YUR7"/>
<proteinExistence type="predicted"/>
<dbReference type="Gene3D" id="3.40.50.10090">
    <property type="match status" value="1"/>
</dbReference>
<sequence>MHAPDALRLSSSWASAVGKCEDEDESQGRQSGARFLPRRPSTAVCLTSIASHAPTPARAHLCPNDIRGGGAEMGKVELLAHFILHDAAVAALVLYLTGDKNREMLRVLLDADGMSLRMLQVYAMHGVARTSGGSCTLRHRPWRTSKNNNNLGTFKLSSIPPVPAVFPRSRSPSTLMPMVSTSDRRPLSKDEIKRMDNMTEKTTAACITAKSYAYNLRKSINNEMLAGKFDSADKTKLETHVNKSGLTIRGRQSIDSPPFRQPRRGWGPATGEAAWLATCIAAELLHDFTSLY</sequence>
<dbReference type="Gene3D" id="1.20.1270.10">
    <property type="match status" value="1"/>
</dbReference>
<dbReference type="EMBL" id="SEOQ01000258">
    <property type="protein sequence ID" value="TFY66316.1"/>
    <property type="molecule type" value="Genomic_DNA"/>
</dbReference>
<dbReference type="InterPro" id="IPR036108">
    <property type="entry name" value="4pyrrol_syn_uPrphyn_synt_sf"/>
</dbReference>
<keyword evidence="2" id="KW-1185">Reference proteome</keyword>
<comment type="caution">
    <text evidence="1">The sequence shown here is derived from an EMBL/GenBank/DDBJ whole genome shotgun (WGS) entry which is preliminary data.</text>
</comment>
<dbReference type="STRING" id="205917.A0A4Y9YUR7"/>
<dbReference type="GO" id="GO:0033014">
    <property type="term" value="P:tetrapyrrole biosynthetic process"/>
    <property type="evidence" value="ECO:0007669"/>
    <property type="project" value="InterPro"/>
</dbReference>
<reference evidence="1 2" key="1">
    <citation type="submission" date="2019-02" db="EMBL/GenBank/DDBJ databases">
        <title>Genome sequencing of the rare red list fungi Dentipellis fragilis.</title>
        <authorList>
            <person name="Buettner E."/>
            <person name="Kellner H."/>
        </authorList>
    </citation>
    <scope>NUCLEOTIDE SEQUENCE [LARGE SCALE GENOMIC DNA]</scope>
    <source>
        <strain evidence="1 2">DSM 105465</strain>
    </source>
</reference>
<dbReference type="Proteomes" id="UP000298327">
    <property type="component" value="Unassembled WGS sequence"/>
</dbReference>
<dbReference type="GO" id="GO:0004852">
    <property type="term" value="F:uroporphyrinogen-III synthase activity"/>
    <property type="evidence" value="ECO:0007669"/>
    <property type="project" value="InterPro"/>
</dbReference>
<protein>
    <submittedName>
        <fullName evidence="1">Uncharacterized protein</fullName>
    </submittedName>
</protein>